<protein>
    <recommendedName>
        <fullName evidence="3">Haloacid dehalogenase-like hydrolase</fullName>
    </recommendedName>
</protein>
<dbReference type="InterPro" id="IPR036412">
    <property type="entry name" value="HAD-like_sf"/>
</dbReference>
<evidence type="ECO:0000313" key="2">
    <source>
        <dbReference type="Proteomes" id="UP000799440"/>
    </source>
</evidence>
<dbReference type="OrthoDB" id="10255128at2759"/>
<name>A0A6A6V4G3_9PLEO</name>
<organism evidence="1 2">
    <name type="scientific">Sporormia fimetaria CBS 119925</name>
    <dbReference type="NCBI Taxonomy" id="1340428"/>
    <lineage>
        <taxon>Eukaryota</taxon>
        <taxon>Fungi</taxon>
        <taxon>Dikarya</taxon>
        <taxon>Ascomycota</taxon>
        <taxon>Pezizomycotina</taxon>
        <taxon>Dothideomycetes</taxon>
        <taxon>Pleosporomycetidae</taxon>
        <taxon>Pleosporales</taxon>
        <taxon>Sporormiaceae</taxon>
        <taxon>Sporormia</taxon>
    </lineage>
</organism>
<dbReference type="InterPro" id="IPR023214">
    <property type="entry name" value="HAD_sf"/>
</dbReference>
<dbReference type="SUPFAM" id="SSF56784">
    <property type="entry name" value="HAD-like"/>
    <property type="match status" value="1"/>
</dbReference>
<dbReference type="Proteomes" id="UP000799440">
    <property type="component" value="Unassembled WGS sequence"/>
</dbReference>
<dbReference type="EMBL" id="MU006591">
    <property type="protein sequence ID" value="KAF2744077.1"/>
    <property type="molecule type" value="Genomic_DNA"/>
</dbReference>
<reference evidence="1" key="1">
    <citation type="journal article" date="2020" name="Stud. Mycol.">
        <title>101 Dothideomycetes genomes: a test case for predicting lifestyles and emergence of pathogens.</title>
        <authorList>
            <person name="Haridas S."/>
            <person name="Albert R."/>
            <person name="Binder M."/>
            <person name="Bloem J."/>
            <person name="Labutti K."/>
            <person name="Salamov A."/>
            <person name="Andreopoulos B."/>
            <person name="Baker S."/>
            <person name="Barry K."/>
            <person name="Bills G."/>
            <person name="Bluhm B."/>
            <person name="Cannon C."/>
            <person name="Castanera R."/>
            <person name="Culley D."/>
            <person name="Daum C."/>
            <person name="Ezra D."/>
            <person name="Gonzalez J."/>
            <person name="Henrissat B."/>
            <person name="Kuo A."/>
            <person name="Liang C."/>
            <person name="Lipzen A."/>
            <person name="Lutzoni F."/>
            <person name="Magnuson J."/>
            <person name="Mondo S."/>
            <person name="Nolan M."/>
            <person name="Ohm R."/>
            <person name="Pangilinan J."/>
            <person name="Park H.-J."/>
            <person name="Ramirez L."/>
            <person name="Alfaro M."/>
            <person name="Sun H."/>
            <person name="Tritt A."/>
            <person name="Yoshinaga Y."/>
            <person name="Zwiers L.-H."/>
            <person name="Turgeon B."/>
            <person name="Goodwin S."/>
            <person name="Spatafora J."/>
            <person name="Crous P."/>
            <person name="Grigoriev I."/>
        </authorList>
    </citation>
    <scope>NUCLEOTIDE SEQUENCE</scope>
    <source>
        <strain evidence="1">CBS 119925</strain>
    </source>
</reference>
<dbReference type="InterPro" id="IPR050849">
    <property type="entry name" value="HAD-like_hydrolase_phosphatase"/>
</dbReference>
<accession>A0A6A6V4G3</accession>
<keyword evidence="2" id="KW-1185">Reference proteome</keyword>
<dbReference type="PANTHER" id="PTHR28181">
    <property type="entry name" value="UPF0655 PROTEIN YCR015C"/>
    <property type="match status" value="1"/>
</dbReference>
<dbReference type="PANTHER" id="PTHR28181:SF1">
    <property type="entry name" value="COLD TOLERANCE PROTEIN 1"/>
    <property type="match status" value="1"/>
</dbReference>
<dbReference type="AlphaFoldDB" id="A0A6A6V4G3"/>
<evidence type="ECO:0008006" key="3">
    <source>
        <dbReference type="Google" id="ProtNLM"/>
    </source>
</evidence>
<proteinExistence type="predicted"/>
<evidence type="ECO:0000313" key="1">
    <source>
        <dbReference type="EMBL" id="KAF2744077.1"/>
    </source>
</evidence>
<gene>
    <name evidence="1" type="ORF">M011DRAFT_470740</name>
</gene>
<dbReference type="Gene3D" id="3.40.50.1000">
    <property type="entry name" value="HAD superfamily/HAD-like"/>
    <property type="match status" value="1"/>
</dbReference>
<sequence length="363" mass="40618">MRSRLARLCTNAAMSAFNPCKPIHWILDWDGTLTKGDTLDALVRIARKAKPESNVDEAWNRIVAAYLADYDATLKQLAPEGCLPSDVHEERKLLSDMAKVEQRSINRVSASGIFEGLTWDIVECGAKEALRSGEVQLRAGAEAFLRHVGAREDPHTRVLDEVDVLSVNWSACFIMYCLSAGLTEGRKSFLFPFPNEKGVRRRAPFGTMRSRNAQHLRTSQRGSLAEGRGLLMSIYSNELQGISRDEVSTGELCDGDSPIVISSPDKLGQLHDMRRLHPCSLKPMQVAYVGDSRTDFECLLAADLGVCIRDDPMTSSQRALKDSLGRLRIRCPHIQDHVDCDEWGVVWVRDFVELKDWMEANTT</sequence>